<comment type="caution">
    <text evidence="2">The sequence shown here is derived from an EMBL/GenBank/DDBJ whole genome shotgun (WGS) entry which is preliminary data.</text>
</comment>
<evidence type="ECO:0000313" key="3">
    <source>
        <dbReference type="Proteomes" id="UP001528411"/>
    </source>
</evidence>
<feature type="region of interest" description="Disordered" evidence="1">
    <location>
        <begin position="648"/>
        <end position="674"/>
    </location>
</feature>
<evidence type="ECO:0008006" key="4">
    <source>
        <dbReference type="Google" id="ProtNLM"/>
    </source>
</evidence>
<dbReference type="SUPFAM" id="SSF49373">
    <property type="entry name" value="Invasin/intimin cell-adhesion fragments"/>
    <property type="match status" value="2"/>
</dbReference>
<dbReference type="RefSeq" id="WP_272179906.1">
    <property type="nucleotide sequence ID" value="NZ_JAQOMS010000002.1"/>
</dbReference>
<dbReference type="Gene3D" id="2.60.40.10">
    <property type="entry name" value="Immunoglobulins"/>
    <property type="match status" value="3"/>
</dbReference>
<dbReference type="InterPro" id="IPR013783">
    <property type="entry name" value="Ig-like_fold"/>
</dbReference>
<feature type="compositionally biased region" description="Acidic residues" evidence="1">
    <location>
        <begin position="654"/>
        <end position="664"/>
    </location>
</feature>
<name>A0ABT5F9N6_9GAMM</name>
<sequence length="749" mass="79501">MATALLKTLNNPESRTISASAFVGDKSASVTIEVSGTTIKIVGNNSIVTGDTVDMTVVMLDSDGNGIAQRNIIISSQAGNTFTKSDGNVLNQIDNADGTVSQYVTTDSTGSATFRLTADNSGLDTLTAEALGESGQLALSVSPDSFVISDLKVFDGAAYVANNSTNEVPLSGGQLTLTWQKDDVPNVGNVLFSSTRGNIVAVDCADDTTASNTTNASGQICVNMTSTDAGPAIITAKADGLSASFNVEFVAEIAHLLQVQASPFSLGPNGQKSTVSAVVVDDLGNFVKNKIVNFTLYDVSNGSISRQSDITDSNGLATTVYTSNGISALDGVVVAACTDVAKDSGDCLNVLTEPNDITDQNRRNDIFHCEESDSCVHDEVKLTVADRELFIAVGAGNTLDSASDIEYQKSFSVIVTDVESNPVEGVELSVSAVPESYIEGFWAIAYNDEGEFDKYVPFAAGECPNEDIDRDGYLDQIEDIDGDGKFDLYKEDIDGDGRLDTFNEDVDGDRVLDIAEDLDGDLNIDVDEDIDGDNNHDLFYEYVAGVCSLDDARNIDLNNDGNLDTGEDVNCNGKLDDGEDRDNDGLLDLTEDLDTKRVTGDAGHQDYDIDINEATTATLADAIAHVNNGGNHGDGRFDRVNEDVDGDGKLDGILDLDGDGVPDGAEDKDGDGYLDTYPDYYDGIAGRDLDGNEKIEGIEVGLFEDIDGDGNLDVVEHDFNHDGISDTNGITEDRNQNGTLEPIVMLLPF</sequence>
<dbReference type="EMBL" id="JAQOMS010000002">
    <property type="protein sequence ID" value="MDC2888235.1"/>
    <property type="molecule type" value="Genomic_DNA"/>
</dbReference>
<organism evidence="2 3">
    <name type="scientific">Psychrosphaera algicola</name>
    <dbReference type="NCBI Taxonomy" id="3023714"/>
    <lineage>
        <taxon>Bacteria</taxon>
        <taxon>Pseudomonadati</taxon>
        <taxon>Pseudomonadota</taxon>
        <taxon>Gammaproteobacteria</taxon>
        <taxon>Alteromonadales</taxon>
        <taxon>Pseudoalteromonadaceae</taxon>
        <taxon>Psychrosphaera</taxon>
    </lineage>
</organism>
<proteinExistence type="predicted"/>
<reference evidence="2 3" key="1">
    <citation type="submission" date="2023-01" db="EMBL/GenBank/DDBJ databases">
        <title>Psychrosphaera sp. nov., isolated from marine algae.</title>
        <authorList>
            <person name="Bayburt H."/>
            <person name="Choi B.J."/>
            <person name="Kim J.M."/>
            <person name="Choi D.G."/>
            <person name="Jeon C.O."/>
        </authorList>
    </citation>
    <scope>NUCLEOTIDE SEQUENCE [LARGE SCALE GENOMIC DNA]</scope>
    <source>
        <strain evidence="2 3">G1-22</strain>
    </source>
</reference>
<dbReference type="InterPro" id="IPR008964">
    <property type="entry name" value="Invasin/intimin_cell_adhesion"/>
</dbReference>
<evidence type="ECO:0000256" key="1">
    <source>
        <dbReference type="SAM" id="MobiDB-lite"/>
    </source>
</evidence>
<keyword evidence="3" id="KW-1185">Reference proteome</keyword>
<evidence type="ECO:0000313" key="2">
    <source>
        <dbReference type="EMBL" id="MDC2888235.1"/>
    </source>
</evidence>
<protein>
    <recommendedName>
        <fullName evidence="4">Big-1 domain-containing protein</fullName>
    </recommendedName>
</protein>
<gene>
    <name evidence="2" type="ORF">PN838_04855</name>
</gene>
<feature type="region of interest" description="Disordered" evidence="1">
    <location>
        <begin position="562"/>
        <end position="586"/>
    </location>
</feature>
<dbReference type="Proteomes" id="UP001528411">
    <property type="component" value="Unassembled WGS sequence"/>
</dbReference>
<accession>A0ABT5F9N6</accession>